<feature type="region of interest" description="Disordered" evidence="1">
    <location>
        <begin position="431"/>
        <end position="450"/>
    </location>
</feature>
<reference evidence="3 4" key="1">
    <citation type="submission" date="2024-03" db="EMBL/GenBank/DDBJ databases">
        <title>Draft genome sequence of Pseudonocardia carboxydivorans JCM 14827.</title>
        <authorList>
            <person name="Duangmal K."/>
        </authorList>
    </citation>
    <scope>NUCLEOTIDE SEQUENCE [LARGE SCALE GENOMIC DNA]</scope>
    <source>
        <strain evidence="3 4">JCM 14827</strain>
    </source>
</reference>
<feature type="compositionally biased region" description="Polar residues" evidence="1">
    <location>
        <begin position="1"/>
        <end position="10"/>
    </location>
</feature>
<accession>A0ABU9AKY7</accession>
<dbReference type="InterPro" id="IPR050625">
    <property type="entry name" value="ParA/MinD_ATPase"/>
</dbReference>
<feature type="compositionally biased region" description="Pro residues" evidence="1">
    <location>
        <begin position="57"/>
        <end position="66"/>
    </location>
</feature>
<sequence>MSSSNGTNNTPAAPSWLDAGAAWAAPATGHDGAQVPATKPPATQASASTTSATTAPSSPPSRPAPAPERFRDEPPTAGPAAEPVRPAPPSAAAPSPSPVVPPSLPLHQGPGPSEDPQAFRPAWDEQTGVLSGVVRERRARPQQGWRHFAYQLTGGRWNPGLSEAEARLRDQLQKIRTPLPGPHSVVVGSIKGGIGKTTVSALLGLALAEYRGDRVIAMDANPDAGTLGDRLVGETLAAKTTVRDLLYALDEIRAHTDLAGYTHLAGRLQVLTSEQEPELSETFSAGDYEAALRLLARYYNAIITDSGTGIVHSAMQGSLRHADSLVIVGAPTNDGASRAARTFRWLAANGYRHLTEDAVVVLSYDRHSPDIDDRVIRDFFAERCRAVIVLPPDPHLQAGGIIDFDALTPAARDAALELAATVAEGFQGRRTHGLASHGFRTPPTDPGGPR</sequence>
<dbReference type="Gene3D" id="3.40.50.300">
    <property type="entry name" value="P-loop containing nucleotide triphosphate hydrolases"/>
    <property type="match status" value="1"/>
</dbReference>
<name>A0ABU9AKY7_PSEA5</name>
<evidence type="ECO:0000259" key="2">
    <source>
        <dbReference type="Pfam" id="PF01656"/>
    </source>
</evidence>
<dbReference type="Proteomes" id="UP001367513">
    <property type="component" value="Unassembled WGS sequence"/>
</dbReference>
<dbReference type="Pfam" id="PF01656">
    <property type="entry name" value="CbiA"/>
    <property type="match status" value="1"/>
</dbReference>
<comment type="caution">
    <text evidence="3">The sequence shown here is derived from an EMBL/GenBank/DDBJ whole genome shotgun (WGS) entry which is preliminary data.</text>
</comment>
<feature type="compositionally biased region" description="Pro residues" evidence="1">
    <location>
        <begin position="85"/>
        <end position="104"/>
    </location>
</feature>
<dbReference type="PANTHER" id="PTHR43384:SF14">
    <property type="entry name" value="ESX-1 SECRETION-ASSOCIATED PROTEIN ESPI"/>
    <property type="match status" value="1"/>
</dbReference>
<feature type="region of interest" description="Disordered" evidence="1">
    <location>
        <begin position="1"/>
        <end position="120"/>
    </location>
</feature>
<gene>
    <name evidence="3" type="ORF">WG925_25515</name>
</gene>
<evidence type="ECO:0000313" key="3">
    <source>
        <dbReference type="EMBL" id="MEK6467108.1"/>
    </source>
</evidence>
<organism evidence="3 4">
    <name type="scientific">Pseudonocardia alni subsp. carboxydivorans</name>
    <dbReference type="NCBI Taxonomy" id="415010"/>
    <lineage>
        <taxon>Bacteria</taxon>
        <taxon>Bacillati</taxon>
        <taxon>Actinomycetota</taxon>
        <taxon>Actinomycetes</taxon>
        <taxon>Pseudonocardiales</taxon>
        <taxon>Pseudonocardiaceae</taxon>
        <taxon>Pseudonocardia</taxon>
    </lineage>
</organism>
<evidence type="ECO:0000256" key="1">
    <source>
        <dbReference type="SAM" id="MobiDB-lite"/>
    </source>
</evidence>
<keyword evidence="4" id="KW-1185">Reference proteome</keyword>
<protein>
    <submittedName>
        <fullName evidence="3">MinD/ParA family protein</fullName>
    </submittedName>
</protein>
<dbReference type="EMBL" id="JBBPIX010000021">
    <property type="protein sequence ID" value="MEK6467108.1"/>
    <property type="molecule type" value="Genomic_DNA"/>
</dbReference>
<proteinExistence type="predicted"/>
<dbReference type="PANTHER" id="PTHR43384">
    <property type="entry name" value="SEPTUM SITE-DETERMINING PROTEIN MIND HOMOLOG, CHLOROPLASTIC-RELATED"/>
    <property type="match status" value="1"/>
</dbReference>
<feature type="compositionally biased region" description="Low complexity" evidence="1">
    <location>
        <begin position="11"/>
        <end position="56"/>
    </location>
</feature>
<dbReference type="InterPro" id="IPR027417">
    <property type="entry name" value="P-loop_NTPase"/>
</dbReference>
<dbReference type="InterPro" id="IPR002586">
    <property type="entry name" value="CobQ/CobB/MinD/ParA_Nub-bd_dom"/>
</dbReference>
<dbReference type="SUPFAM" id="SSF52540">
    <property type="entry name" value="P-loop containing nucleoside triphosphate hydrolases"/>
    <property type="match status" value="1"/>
</dbReference>
<dbReference type="RefSeq" id="WP_224404228.1">
    <property type="nucleotide sequence ID" value="NZ_JBBPIX010000021.1"/>
</dbReference>
<evidence type="ECO:0000313" key="4">
    <source>
        <dbReference type="Proteomes" id="UP001367513"/>
    </source>
</evidence>
<feature type="domain" description="CobQ/CobB/MinD/ParA nucleotide binding" evidence="2">
    <location>
        <begin position="186"/>
        <end position="226"/>
    </location>
</feature>